<evidence type="ECO:0000313" key="2">
    <source>
        <dbReference type="Proteomes" id="UP001499930"/>
    </source>
</evidence>
<proteinExistence type="predicted"/>
<sequence>MVMLAYDDPMEPIPHSAYDEMVIAARQALGRGNIKAFQLTPAALQLAEEMGIDPAVIRTDFLLQVYRETLAGRPRYL</sequence>
<name>A0ABP6LCE9_9ACTN</name>
<comment type="caution">
    <text evidence="1">The sequence shown here is derived from an EMBL/GenBank/DDBJ whole genome shotgun (WGS) entry which is preliminary data.</text>
</comment>
<organism evidence="1 2">
    <name type="scientific">Streptosporangium longisporum</name>
    <dbReference type="NCBI Taxonomy" id="46187"/>
    <lineage>
        <taxon>Bacteria</taxon>
        <taxon>Bacillati</taxon>
        <taxon>Actinomycetota</taxon>
        <taxon>Actinomycetes</taxon>
        <taxon>Streptosporangiales</taxon>
        <taxon>Streptosporangiaceae</taxon>
        <taxon>Streptosporangium</taxon>
    </lineage>
</organism>
<keyword evidence="2" id="KW-1185">Reference proteome</keyword>
<gene>
    <name evidence="1" type="ORF">GCM10017559_79710</name>
</gene>
<dbReference type="Proteomes" id="UP001499930">
    <property type="component" value="Unassembled WGS sequence"/>
</dbReference>
<accession>A0ABP6LCE9</accession>
<protein>
    <submittedName>
        <fullName evidence="1">Uncharacterized protein</fullName>
    </submittedName>
</protein>
<reference evidence="2" key="1">
    <citation type="journal article" date="2019" name="Int. J. Syst. Evol. Microbiol.">
        <title>The Global Catalogue of Microorganisms (GCM) 10K type strain sequencing project: providing services to taxonomists for standard genome sequencing and annotation.</title>
        <authorList>
            <consortium name="The Broad Institute Genomics Platform"/>
            <consortium name="The Broad Institute Genome Sequencing Center for Infectious Disease"/>
            <person name="Wu L."/>
            <person name="Ma J."/>
        </authorList>
    </citation>
    <scope>NUCLEOTIDE SEQUENCE [LARGE SCALE GENOMIC DNA]</scope>
    <source>
        <strain evidence="2">JCM 3106</strain>
    </source>
</reference>
<evidence type="ECO:0000313" key="1">
    <source>
        <dbReference type="EMBL" id="GAA3039470.1"/>
    </source>
</evidence>
<dbReference type="EMBL" id="BAAAWD010000029">
    <property type="protein sequence ID" value="GAA3039470.1"/>
    <property type="molecule type" value="Genomic_DNA"/>
</dbReference>